<comment type="caution">
    <text evidence="2">The sequence shown here is derived from an EMBL/GenBank/DDBJ whole genome shotgun (WGS) entry which is preliminary data.</text>
</comment>
<dbReference type="Proteomes" id="UP001313282">
    <property type="component" value="Unassembled WGS sequence"/>
</dbReference>
<name>A0AAN8NTK8_9PEZI</name>
<keyword evidence="3" id="KW-1185">Reference proteome</keyword>
<accession>A0AAN8NTK8</accession>
<protein>
    <submittedName>
        <fullName evidence="2">Uncharacterized protein</fullName>
    </submittedName>
</protein>
<evidence type="ECO:0000313" key="3">
    <source>
        <dbReference type="Proteomes" id="UP001313282"/>
    </source>
</evidence>
<reference evidence="2 3" key="1">
    <citation type="submission" date="2019-10" db="EMBL/GenBank/DDBJ databases">
        <authorList>
            <person name="Palmer J.M."/>
        </authorList>
    </citation>
    <scope>NUCLEOTIDE SEQUENCE [LARGE SCALE GENOMIC DNA]</scope>
    <source>
        <strain evidence="2 3">TWF718</strain>
    </source>
</reference>
<evidence type="ECO:0000313" key="2">
    <source>
        <dbReference type="EMBL" id="KAK6342668.1"/>
    </source>
</evidence>
<feature type="region of interest" description="Disordered" evidence="1">
    <location>
        <begin position="62"/>
        <end position="128"/>
    </location>
</feature>
<sequence>MDGWENVWWMNEDGVLRGCWVACAELDLQPADLGTTTTSGHQPHCIASPSTKLLDSNFIHKNFGGDGKEGGRSGSPTVTDGRRKSCAGRIPKDPDYPQFDKYVAGENNCDNPGERPGPNIAGRPAQGRPRYLFRASVLNKKGKLEEKEGEGGGSRLPAGAVRVFCLA</sequence>
<evidence type="ECO:0000256" key="1">
    <source>
        <dbReference type="SAM" id="MobiDB-lite"/>
    </source>
</evidence>
<organism evidence="2 3">
    <name type="scientific">Orbilia javanica</name>
    <dbReference type="NCBI Taxonomy" id="47235"/>
    <lineage>
        <taxon>Eukaryota</taxon>
        <taxon>Fungi</taxon>
        <taxon>Dikarya</taxon>
        <taxon>Ascomycota</taxon>
        <taxon>Pezizomycotina</taxon>
        <taxon>Orbiliomycetes</taxon>
        <taxon>Orbiliales</taxon>
        <taxon>Orbiliaceae</taxon>
        <taxon>Orbilia</taxon>
    </lineage>
</organism>
<proteinExistence type="predicted"/>
<dbReference type="AlphaFoldDB" id="A0AAN8NTK8"/>
<gene>
    <name evidence="2" type="ORF">TWF718_008062</name>
</gene>
<dbReference type="EMBL" id="JAVHNR010000005">
    <property type="protein sequence ID" value="KAK6342668.1"/>
    <property type="molecule type" value="Genomic_DNA"/>
</dbReference>